<protein>
    <submittedName>
        <fullName evidence="1">Uncharacterized protein</fullName>
    </submittedName>
</protein>
<organism evidence="1 2">
    <name type="scientific">Laccaria amethystina LaAM-08-1</name>
    <dbReference type="NCBI Taxonomy" id="1095629"/>
    <lineage>
        <taxon>Eukaryota</taxon>
        <taxon>Fungi</taxon>
        <taxon>Dikarya</taxon>
        <taxon>Basidiomycota</taxon>
        <taxon>Agaricomycotina</taxon>
        <taxon>Agaricomycetes</taxon>
        <taxon>Agaricomycetidae</taxon>
        <taxon>Agaricales</taxon>
        <taxon>Agaricineae</taxon>
        <taxon>Hydnangiaceae</taxon>
        <taxon>Laccaria</taxon>
    </lineage>
</organism>
<dbReference type="AlphaFoldDB" id="A0A0C9XBI0"/>
<dbReference type="EMBL" id="KN838660">
    <property type="protein sequence ID" value="KIJ98843.1"/>
    <property type="molecule type" value="Genomic_DNA"/>
</dbReference>
<dbReference type="HOGENOM" id="CLU_2292130_0_0_1"/>
<reference evidence="1 2" key="1">
    <citation type="submission" date="2014-04" db="EMBL/GenBank/DDBJ databases">
        <authorList>
            <consortium name="DOE Joint Genome Institute"/>
            <person name="Kuo A."/>
            <person name="Kohler A."/>
            <person name="Nagy L.G."/>
            <person name="Floudas D."/>
            <person name="Copeland A."/>
            <person name="Barry K.W."/>
            <person name="Cichocki N."/>
            <person name="Veneault-Fourrey C."/>
            <person name="LaButti K."/>
            <person name="Lindquist E.A."/>
            <person name="Lipzen A."/>
            <person name="Lundell T."/>
            <person name="Morin E."/>
            <person name="Murat C."/>
            <person name="Sun H."/>
            <person name="Tunlid A."/>
            <person name="Henrissat B."/>
            <person name="Grigoriev I.V."/>
            <person name="Hibbett D.S."/>
            <person name="Martin F."/>
            <person name="Nordberg H.P."/>
            <person name="Cantor M.N."/>
            <person name="Hua S.X."/>
        </authorList>
    </citation>
    <scope>NUCLEOTIDE SEQUENCE [LARGE SCALE GENOMIC DNA]</scope>
    <source>
        <strain evidence="1 2">LaAM-08-1</strain>
    </source>
</reference>
<sequence>MPARGEPLSPRTSWSLFPFLLQNPLRTDGLFAMQNILAAIIARAHRWQEVNLNFNGGTYESFSGRVEILDMGNICTTSYNPHRPVSLTTPSFNQLDDRAAI</sequence>
<evidence type="ECO:0000313" key="1">
    <source>
        <dbReference type="EMBL" id="KIJ98843.1"/>
    </source>
</evidence>
<name>A0A0C9XBI0_9AGAR</name>
<evidence type="ECO:0000313" key="2">
    <source>
        <dbReference type="Proteomes" id="UP000054477"/>
    </source>
</evidence>
<keyword evidence="2" id="KW-1185">Reference proteome</keyword>
<gene>
    <name evidence="1" type="ORF">K443DRAFT_8870</name>
</gene>
<accession>A0A0C9XBI0</accession>
<dbReference type="Proteomes" id="UP000054477">
    <property type="component" value="Unassembled WGS sequence"/>
</dbReference>
<reference evidence="2" key="2">
    <citation type="submission" date="2015-01" db="EMBL/GenBank/DDBJ databases">
        <title>Evolutionary Origins and Diversification of the Mycorrhizal Mutualists.</title>
        <authorList>
            <consortium name="DOE Joint Genome Institute"/>
            <consortium name="Mycorrhizal Genomics Consortium"/>
            <person name="Kohler A."/>
            <person name="Kuo A."/>
            <person name="Nagy L.G."/>
            <person name="Floudas D."/>
            <person name="Copeland A."/>
            <person name="Barry K.W."/>
            <person name="Cichocki N."/>
            <person name="Veneault-Fourrey C."/>
            <person name="LaButti K."/>
            <person name="Lindquist E.A."/>
            <person name="Lipzen A."/>
            <person name="Lundell T."/>
            <person name="Morin E."/>
            <person name="Murat C."/>
            <person name="Riley R."/>
            <person name="Ohm R."/>
            <person name="Sun H."/>
            <person name="Tunlid A."/>
            <person name="Henrissat B."/>
            <person name="Grigoriev I.V."/>
            <person name="Hibbett D.S."/>
            <person name="Martin F."/>
        </authorList>
    </citation>
    <scope>NUCLEOTIDE SEQUENCE [LARGE SCALE GENOMIC DNA]</scope>
    <source>
        <strain evidence="2">LaAM-08-1</strain>
    </source>
</reference>
<proteinExistence type="predicted"/>